<dbReference type="InterPro" id="IPR014925">
    <property type="entry name" value="CGGC_dom"/>
</dbReference>
<dbReference type="EMBL" id="FRCP01000025">
    <property type="protein sequence ID" value="SHM98901.1"/>
    <property type="molecule type" value="Genomic_DNA"/>
</dbReference>
<dbReference type="Pfam" id="PF08821">
    <property type="entry name" value="CGGC"/>
    <property type="match status" value="1"/>
</dbReference>
<dbReference type="SMART" id="SM01078">
    <property type="entry name" value="CGGC"/>
    <property type="match status" value="1"/>
</dbReference>
<dbReference type="STRING" id="1120996.SAMN02746066_04242"/>
<gene>
    <name evidence="2" type="ORF">SAMN02746066_04242</name>
</gene>
<dbReference type="AlphaFoldDB" id="A0A1M7N754"/>
<sequence>MKVAILSCLKANDVCTGMGCLQSYHDKRDAFLIYKDEETRLMAFMHCNGCGTDPGIDEGMIEKLDRLQDNGVEVVHIGICTKNKEGKLCTTIERIVQMLKERDIKVVFGTHR</sequence>
<reference evidence="2 3" key="1">
    <citation type="submission" date="2016-11" db="EMBL/GenBank/DDBJ databases">
        <authorList>
            <person name="Jaros S."/>
            <person name="Januszkiewicz K."/>
            <person name="Wedrychowicz H."/>
        </authorList>
    </citation>
    <scope>NUCLEOTIDE SEQUENCE [LARGE SCALE GENOMIC DNA]</scope>
    <source>
        <strain evidence="2 3">DSM 15930</strain>
    </source>
</reference>
<organism evidence="2 3">
    <name type="scientific">Anaerosporobacter mobilis DSM 15930</name>
    <dbReference type="NCBI Taxonomy" id="1120996"/>
    <lineage>
        <taxon>Bacteria</taxon>
        <taxon>Bacillati</taxon>
        <taxon>Bacillota</taxon>
        <taxon>Clostridia</taxon>
        <taxon>Lachnospirales</taxon>
        <taxon>Lachnospiraceae</taxon>
        <taxon>Anaerosporobacter</taxon>
    </lineage>
</organism>
<name>A0A1M7N754_9FIRM</name>
<dbReference type="Proteomes" id="UP000184038">
    <property type="component" value="Unassembled WGS sequence"/>
</dbReference>
<protein>
    <submittedName>
        <fullName evidence="2">Predicted metal-binding protein</fullName>
    </submittedName>
</protein>
<feature type="domain" description="CGGC" evidence="1">
    <location>
        <begin position="2"/>
        <end position="111"/>
    </location>
</feature>
<dbReference type="OrthoDB" id="1682132at2"/>
<keyword evidence="3" id="KW-1185">Reference proteome</keyword>
<proteinExistence type="predicted"/>
<evidence type="ECO:0000313" key="2">
    <source>
        <dbReference type="EMBL" id="SHM98901.1"/>
    </source>
</evidence>
<evidence type="ECO:0000313" key="3">
    <source>
        <dbReference type="Proteomes" id="UP000184038"/>
    </source>
</evidence>
<evidence type="ECO:0000259" key="1">
    <source>
        <dbReference type="SMART" id="SM01078"/>
    </source>
</evidence>
<dbReference type="RefSeq" id="WP_073291140.1">
    <property type="nucleotide sequence ID" value="NZ_FRCP01000025.1"/>
</dbReference>
<accession>A0A1M7N754</accession>